<comment type="caution">
    <text evidence="1">The sequence shown here is derived from an EMBL/GenBank/DDBJ whole genome shotgun (WGS) entry which is preliminary data.</text>
</comment>
<proteinExistence type="predicted"/>
<name>A0AAN9C9B7_9TELE</name>
<accession>A0AAN9C9B7</accession>
<reference evidence="1 2" key="1">
    <citation type="submission" date="2024-02" db="EMBL/GenBank/DDBJ databases">
        <title>Chromosome-level genome assembly of the Eurasian Minnow (Phoxinus phoxinus).</title>
        <authorList>
            <person name="Oriowo T.O."/>
            <person name="Martin S."/>
            <person name="Stange M."/>
            <person name="Chrysostomakis Y."/>
            <person name="Brown T."/>
            <person name="Winkler S."/>
            <person name="Kukowka S."/>
            <person name="Myers E.W."/>
            <person name="Bohne A."/>
        </authorList>
    </citation>
    <scope>NUCLEOTIDE SEQUENCE [LARGE SCALE GENOMIC DNA]</scope>
    <source>
        <strain evidence="1">ZFMK-TIS-60720</strain>
        <tissue evidence="1">Whole Organism</tissue>
    </source>
</reference>
<gene>
    <name evidence="1" type="ORF">R3I93_020148</name>
</gene>
<keyword evidence="2" id="KW-1185">Reference proteome</keyword>
<dbReference type="EMBL" id="JAYKXH010000022">
    <property type="protein sequence ID" value="KAK7127470.1"/>
    <property type="molecule type" value="Genomic_DNA"/>
</dbReference>
<sequence length="86" mass="9306">MMTDMETGQLGIASKTNQTTEGMLLTGGLNSASCDPAQHLPCILSRSRKDIGRQDADPRFGSQSPKCLFFLSSSVSPAQLKSQRWS</sequence>
<evidence type="ECO:0000313" key="1">
    <source>
        <dbReference type="EMBL" id="KAK7127470.1"/>
    </source>
</evidence>
<protein>
    <submittedName>
        <fullName evidence="1">Uncharacterized protein</fullName>
    </submittedName>
</protein>
<evidence type="ECO:0000313" key="2">
    <source>
        <dbReference type="Proteomes" id="UP001364617"/>
    </source>
</evidence>
<organism evidence="1 2">
    <name type="scientific">Phoxinus phoxinus</name>
    <name type="common">Eurasian minnow</name>
    <dbReference type="NCBI Taxonomy" id="58324"/>
    <lineage>
        <taxon>Eukaryota</taxon>
        <taxon>Metazoa</taxon>
        <taxon>Chordata</taxon>
        <taxon>Craniata</taxon>
        <taxon>Vertebrata</taxon>
        <taxon>Euteleostomi</taxon>
        <taxon>Actinopterygii</taxon>
        <taxon>Neopterygii</taxon>
        <taxon>Teleostei</taxon>
        <taxon>Ostariophysi</taxon>
        <taxon>Cypriniformes</taxon>
        <taxon>Leuciscidae</taxon>
        <taxon>Phoxininae</taxon>
        <taxon>Phoxinus</taxon>
    </lineage>
</organism>
<dbReference type="Proteomes" id="UP001364617">
    <property type="component" value="Unassembled WGS sequence"/>
</dbReference>
<dbReference type="AlphaFoldDB" id="A0AAN9C9B7"/>